<organism evidence="1">
    <name type="scientific">marine sediment metagenome</name>
    <dbReference type="NCBI Taxonomy" id="412755"/>
    <lineage>
        <taxon>unclassified sequences</taxon>
        <taxon>metagenomes</taxon>
        <taxon>ecological metagenomes</taxon>
    </lineage>
</organism>
<dbReference type="EMBL" id="BARW01019439">
    <property type="protein sequence ID" value="GAI95321.1"/>
    <property type="molecule type" value="Genomic_DNA"/>
</dbReference>
<evidence type="ECO:0000313" key="1">
    <source>
        <dbReference type="EMBL" id="GAI95321.1"/>
    </source>
</evidence>
<sequence length="274" mass="31554">VKKPRDIIVAIRDIKAVEKEIVEKPPKEISKLLKLEEKYPERFAKEEIKEFKKFITEEEKEFLKVEAEYPAKIIKEEVEELKPLATPAQIKKVHAIASGKALISDKGKMKPQYRELAITFTDHKSIKDMTKEEAEVFIDVIDRLPEPKYRAGKLVPPSIPRTMKLVPEGFFKKKYGEPTPVWLLTDQTYYATKLGIKPLVEPFEKGKQEFDLEFRQSSNLVDRMVNKLNKIAKTSMGDRIKSKVKNVPTKAESNMAELVNKYEATPPGLKPKEE</sequence>
<proteinExistence type="predicted"/>
<feature type="non-terminal residue" evidence="1">
    <location>
        <position position="1"/>
    </location>
</feature>
<feature type="non-terminal residue" evidence="1">
    <location>
        <position position="274"/>
    </location>
</feature>
<gene>
    <name evidence="1" type="ORF">S12H4_33046</name>
</gene>
<protein>
    <submittedName>
        <fullName evidence="1">Uncharacterized protein</fullName>
    </submittedName>
</protein>
<name>X1TVA5_9ZZZZ</name>
<accession>X1TVA5</accession>
<comment type="caution">
    <text evidence="1">The sequence shown here is derived from an EMBL/GenBank/DDBJ whole genome shotgun (WGS) entry which is preliminary data.</text>
</comment>
<dbReference type="AlphaFoldDB" id="X1TVA5"/>
<reference evidence="1" key="1">
    <citation type="journal article" date="2014" name="Front. Microbiol.">
        <title>High frequency of phylogenetically diverse reductive dehalogenase-homologous genes in deep subseafloor sedimentary metagenomes.</title>
        <authorList>
            <person name="Kawai M."/>
            <person name="Futagami T."/>
            <person name="Toyoda A."/>
            <person name="Takaki Y."/>
            <person name="Nishi S."/>
            <person name="Hori S."/>
            <person name="Arai W."/>
            <person name="Tsubouchi T."/>
            <person name="Morono Y."/>
            <person name="Uchiyama I."/>
            <person name="Ito T."/>
            <person name="Fujiyama A."/>
            <person name="Inagaki F."/>
            <person name="Takami H."/>
        </authorList>
    </citation>
    <scope>NUCLEOTIDE SEQUENCE</scope>
    <source>
        <strain evidence="1">Expedition CK06-06</strain>
    </source>
</reference>